<evidence type="ECO:0000256" key="6">
    <source>
        <dbReference type="ARBA" id="ARBA00023136"/>
    </source>
</evidence>
<keyword evidence="2 7" id="KW-0813">Transport</keyword>
<evidence type="ECO:0000256" key="2">
    <source>
        <dbReference type="ARBA" id="ARBA00022448"/>
    </source>
</evidence>
<dbReference type="Proteomes" id="UP000262621">
    <property type="component" value="Unassembled WGS sequence"/>
</dbReference>
<comment type="subcellular location">
    <subcellularLocation>
        <location evidence="1 7">Cell membrane</location>
        <topology evidence="1 7">Multi-pass membrane protein</topology>
    </subcellularLocation>
</comment>
<dbReference type="GO" id="GO:0005886">
    <property type="term" value="C:plasma membrane"/>
    <property type="evidence" value="ECO:0007669"/>
    <property type="project" value="UniProtKB-SubCell"/>
</dbReference>
<protein>
    <submittedName>
        <fullName evidence="10">Carbohydrate ABC transporter permease</fullName>
    </submittedName>
</protein>
<comment type="caution">
    <text evidence="10">The sequence shown here is derived from an EMBL/GenBank/DDBJ whole genome shotgun (WGS) entry which is preliminary data.</text>
</comment>
<dbReference type="InterPro" id="IPR050901">
    <property type="entry name" value="BP-dep_ABC_trans_perm"/>
</dbReference>
<feature type="transmembrane region" description="Helical" evidence="7">
    <location>
        <begin position="274"/>
        <end position="293"/>
    </location>
</feature>
<reference evidence="10 11" key="1">
    <citation type="submission" date="2018-08" db="EMBL/GenBank/DDBJ databases">
        <title>Verrucosispora craniellae sp. nov., isolated from a marine sponge in the South China Sea.</title>
        <authorList>
            <person name="Li L."/>
            <person name="Lin H.W."/>
        </authorList>
    </citation>
    <scope>NUCLEOTIDE SEQUENCE [LARGE SCALE GENOMIC DNA]</scope>
    <source>
        <strain evidence="10 11">LHW63014</strain>
    </source>
</reference>
<dbReference type="Pfam" id="PF00528">
    <property type="entry name" value="BPD_transp_1"/>
    <property type="match status" value="1"/>
</dbReference>
<dbReference type="SUPFAM" id="SSF161098">
    <property type="entry name" value="MetI-like"/>
    <property type="match status" value="1"/>
</dbReference>
<feature type="domain" description="ABC transmembrane type-1" evidence="9">
    <location>
        <begin position="102"/>
        <end position="293"/>
    </location>
</feature>
<dbReference type="AlphaFoldDB" id="A0A372FS95"/>
<dbReference type="InterPro" id="IPR035906">
    <property type="entry name" value="MetI-like_sf"/>
</dbReference>
<feature type="region of interest" description="Disordered" evidence="8">
    <location>
        <begin position="1"/>
        <end position="22"/>
    </location>
</feature>
<comment type="similarity">
    <text evidence="7">Belongs to the binding-protein-dependent transport system permease family.</text>
</comment>
<keyword evidence="4 7" id="KW-0812">Transmembrane</keyword>
<keyword evidence="3" id="KW-1003">Cell membrane</keyword>
<dbReference type="PANTHER" id="PTHR32243">
    <property type="entry name" value="MALTOSE TRANSPORT SYSTEM PERMEASE-RELATED"/>
    <property type="match status" value="1"/>
</dbReference>
<dbReference type="GO" id="GO:0055085">
    <property type="term" value="P:transmembrane transport"/>
    <property type="evidence" value="ECO:0007669"/>
    <property type="project" value="InterPro"/>
</dbReference>
<keyword evidence="11" id="KW-1185">Reference proteome</keyword>
<dbReference type="CDD" id="cd06261">
    <property type="entry name" value="TM_PBP2"/>
    <property type="match status" value="1"/>
</dbReference>
<name>A0A372FS95_9ACTN</name>
<organism evidence="10 11">
    <name type="scientific">Micromonospora craniellae</name>
    <dbReference type="NCBI Taxonomy" id="2294034"/>
    <lineage>
        <taxon>Bacteria</taxon>
        <taxon>Bacillati</taxon>
        <taxon>Actinomycetota</taxon>
        <taxon>Actinomycetes</taxon>
        <taxon>Micromonosporales</taxon>
        <taxon>Micromonosporaceae</taxon>
        <taxon>Micromonospora</taxon>
    </lineage>
</organism>
<feature type="transmembrane region" description="Helical" evidence="7">
    <location>
        <begin position="29"/>
        <end position="51"/>
    </location>
</feature>
<dbReference type="PANTHER" id="PTHR32243:SF18">
    <property type="entry name" value="INNER MEMBRANE ABC TRANSPORTER PERMEASE PROTEIN YCJP"/>
    <property type="match status" value="1"/>
</dbReference>
<feature type="compositionally biased region" description="Low complexity" evidence="8">
    <location>
        <begin position="1"/>
        <end position="16"/>
    </location>
</feature>
<evidence type="ECO:0000256" key="3">
    <source>
        <dbReference type="ARBA" id="ARBA00022475"/>
    </source>
</evidence>
<dbReference type="EMBL" id="QVFU01000050">
    <property type="protein sequence ID" value="RFS43635.1"/>
    <property type="molecule type" value="Genomic_DNA"/>
</dbReference>
<keyword evidence="6 7" id="KW-0472">Membrane</keyword>
<feature type="transmembrane region" description="Helical" evidence="7">
    <location>
        <begin position="139"/>
        <end position="161"/>
    </location>
</feature>
<dbReference type="Gene3D" id="1.10.3720.10">
    <property type="entry name" value="MetI-like"/>
    <property type="match status" value="1"/>
</dbReference>
<dbReference type="OrthoDB" id="9794684at2"/>
<dbReference type="RefSeq" id="WP_117230724.1">
    <property type="nucleotide sequence ID" value="NZ_QVFU01000050.1"/>
</dbReference>
<proteinExistence type="inferred from homology"/>
<gene>
    <name evidence="10" type="ORF">D0Q02_26540</name>
</gene>
<sequence length="308" mass="33461">MQATPTRAEEATPSAAARRRPRRRGRWRMAGVLAGAVLIIVWSVAPFLWLLRSSLSPSGEMTRVPISWWPETVTFASYADLLAALFAPGDGTTTAQLIALGLQNSMVVGVVVTVINVVLGFAAAYGFSRARGRGWSMALNGLIISRMVPMFAIIIPLFLLFSRVGIYDTYLALVLAELAVTLPFSIWLMKSYLDTIDVELDEQALVDGATKPQMLRLIMLPAARPGVATAAIFTFLTSWNSFIFPLVLSSSPTVMTVQPQIAATYSDMRADYDVLFASTVLACVPPMILAFILQRQLTRGLLSGAIKG</sequence>
<evidence type="ECO:0000313" key="11">
    <source>
        <dbReference type="Proteomes" id="UP000262621"/>
    </source>
</evidence>
<evidence type="ECO:0000256" key="4">
    <source>
        <dbReference type="ARBA" id="ARBA00022692"/>
    </source>
</evidence>
<feature type="transmembrane region" description="Helical" evidence="7">
    <location>
        <begin position="106"/>
        <end position="127"/>
    </location>
</feature>
<evidence type="ECO:0000313" key="10">
    <source>
        <dbReference type="EMBL" id="RFS43635.1"/>
    </source>
</evidence>
<dbReference type="PROSITE" id="PS50928">
    <property type="entry name" value="ABC_TM1"/>
    <property type="match status" value="1"/>
</dbReference>
<evidence type="ECO:0000256" key="5">
    <source>
        <dbReference type="ARBA" id="ARBA00022989"/>
    </source>
</evidence>
<evidence type="ECO:0000256" key="1">
    <source>
        <dbReference type="ARBA" id="ARBA00004651"/>
    </source>
</evidence>
<evidence type="ECO:0000256" key="7">
    <source>
        <dbReference type="RuleBase" id="RU363032"/>
    </source>
</evidence>
<keyword evidence="5 7" id="KW-1133">Transmembrane helix</keyword>
<accession>A0A372FS95</accession>
<dbReference type="InterPro" id="IPR000515">
    <property type="entry name" value="MetI-like"/>
</dbReference>
<feature type="transmembrane region" description="Helical" evidence="7">
    <location>
        <begin position="167"/>
        <end position="188"/>
    </location>
</feature>
<evidence type="ECO:0000256" key="8">
    <source>
        <dbReference type="SAM" id="MobiDB-lite"/>
    </source>
</evidence>
<evidence type="ECO:0000259" key="9">
    <source>
        <dbReference type="PROSITE" id="PS50928"/>
    </source>
</evidence>
<feature type="transmembrane region" description="Helical" evidence="7">
    <location>
        <begin position="226"/>
        <end position="248"/>
    </location>
</feature>